<proteinExistence type="predicted"/>
<protein>
    <submittedName>
        <fullName evidence="1">Uncharacterized protein</fullName>
    </submittedName>
</protein>
<evidence type="ECO:0000313" key="2">
    <source>
        <dbReference type="Proteomes" id="UP000094527"/>
    </source>
</evidence>
<reference evidence="1 2" key="1">
    <citation type="journal article" date="2016" name="Genome Biol. Evol.">
        <title>Gene Family Evolution Reflects Adaptation to Soil Environmental Stressors in the Genome of the Collembolan Orchesella cincta.</title>
        <authorList>
            <person name="Faddeeva-Vakhrusheva A."/>
            <person name="Derks M.F."/>
            <person name="Anvar S.Y."/>
            <person name="Agamennone V."/>
            <person name="Suring W."/>
            <person name="Smit S."/>
            <person name="van Straalen N.M."/>
            <person name="Roelofs D."/>
        </authorList>
    </citation>
    <scope>NUCLEOTIDE SEQUENCE [LARGE SCALE GENOMIC DNA]</scope>
    <source>
        <tissue evidence="1">Mixed pool</tissue>
    </source>
</reference>
<name>A0A1D2NC13_ORCCI</name>
<sequence>MNSFVNCIFNPSDRAIVKDHILNFETLTIRFQNCRFLRRDNRMREKLWRYWKYYQGRIIDFSFGEGHFSVDKQIIKLKDLPAVIEFMIENTDNEVIRIKE</sequence>
<organism evidence="1 2">
    <name type="scientific">Orchesella cincta</name>
    <name type="common">Springtail</name>
    <name type="synonym">Podura cincta</name>
    <dbReference type="NCBI Taxonomy" id="48709"/>
    <lineage>
        <taxon>Eukaryota</taxon>
        <taxon>Metazoa</taxon>
        <taxon>Ecdysozoa</taxon>
        <taxon>Arthropoda</taxon>
        <taxon>Hexapoda</taxon>
        <taxon>Collembola</taxon>
        <taxon>Entomobryomorpha</taxon>
        <taxon>Entomobryoidea</taxon>
        <taxon>Orchesellidae</taxon>
        <taxon>Orchesellinae</taxon>
        <taxon>Orchesella</taxon>
    </lineage>
</organism>
<comment type="caution">
    <text evidence="1">The sequence shown here is derived from an EMBL/GenBank/DDBJ whole genome shotgun (WGS) entry which is preliminary data.</text>
</comment>
<dbReference type="Proteomes" id="UP000094527">
    <property type="component" value="Unassembled WGS sequence"/>
</dbReference>
<dbReference type="AlphaFoldDB" id="A0A1D2NC13"/>
<accession>A0A1D2NC13</accession>
<gene>
    <name evidence="1" type="ORF">Ocin01_03869</name>
</gene>
<evidence type="ECO:0000313" key="1">
    <source>
        <dbReference type="EMBL" id="ODN02790.1"/>
    </source>
</evidence>
<keyword evidence="2" id="KW-1185">Reference proteome</keyword>
<dbReference type="EMBL" id="LJIJ01000095">
    <property type="protein sequence ID" value="ODN02790.1"/>
    <property type="molecule type" value="Genomic_DNA"/>
</dbReference>